<gene>
    <name evidence="1" type="ORF">Ciccas_012938</name>
</gene>
<dbReference type="AlphaFoldDB" id="A0ABD2PQ07"/>
<keyword evidence="2" id="KW-1185">Reference proteome</keyword>
<reference evidence="1 2" key="1">
    <citation type="submission" date="2024-11" db="EMBL/GenBank/DDBJ databases">
        <title>Adaptive evolution of stress response genes in parasites aligns with host niche diversity.</title>
        <authorList>
            <person name="Hahn C."/>
            <person name="Resl P."/>
        </authorList>
    </citation>
    <scope>NUCLEOTIDE SEQUENCE [LARGE SCALE GENOMIC DNA]</scope>
    <source>
        <strain evidence="1">EGGRZ-B1_66</strain>
        <tissue evidence="1">Body</tissue>
    </source>
</reference>
<comment type="caution">
    <text evidence="1">The sequence shown here is derived from an EMBL/GenBank/DDBJ whole genome shotgun (WGS) entry which is preliminary data.</text>
</comment>
<proteinExistence type="predicted"/>
<protein>
    <submittedName>
        <fullName evidence="1">Uncharacterized protein</fullName>
    </submittedName>
</protein>
<feature type="non-terminal residue" evidence="1">
    <location>
        <position position="151"/>
    </location>
</feature>
<accession>A0ABD2PQ07</accession>
<sequence length="151" mass="17767">MDQFYDLVLSVLPSQSIYEWQSPDLIPTLNEIRAGGQQILMIFGNSQDTNKLIGGRRLIRSKWPHKARAYQVNAFINKEYSDRQKNCESFKYELTVFQWLITPTVKDYIFKWYGDSLDSMTVNQKVHLRMQQWLFKSQTGKYGVNIVIGDF</sequence>
<organism evidence="1 2">
    <name type="scientific">Cichlidogyrus casuarinus</name>
    <dbReference type="NCBI Taxonomy" id="1844966"/>
    <lineage>
        <taxon>Eukaryota</taxon>
        <taxon>Metazoa</taxon>
        <taxon>Spiralia</taxon>
        <taxon>Lophotrochozoa</taxon>
        <taxon>Platyhelminthes</taxon>
        <taxon>Monogenea</taxon>
        <taxon>Monopisthocotylea</taxon>
        <taxon>Dactylogyridea</taxon>
        <taxon>Ancyrocephalidae</taxon>
        <taxon>Cichlidogyrus</taxon>
    </lineage>
</organism>
<evidence type="ECO:0000313" key="2">
    <source>
        <dbReference type="Proteomes" id="UP001626550"/>
    </source>
</evidence>
<evidence type="ECO:0000313" key="1">
    <source>
        <dbReference type="EMBL" id="KAL3308531.1"/>
    </source>
</evidence>
<dbReference type="Proteomes" id="UP001626550">
    <property type="component" value="Unassembled WGS sequence"/>
</dbReference>
<name>A0ABD2PQ07_9PLAT</name>
<dbReference type="EMBL" id="JBJKFK010005090">
    <property type="protein sequence ID" value="KAL3308531.1"/>
    <property type="molecule type" value="Genomic_DNA"/>
</dbReference>